<dbReference type="GO" id="GO:0010181">
    <property type="term" value="F:FMN binding"/>
    <property type="evidence" value="ECO:0007669"/>
    <property type="project" value="TreeGrafter"/>
</dbReference>
<dbReference type="Pfam" id="PF03358">
    <property type="entry name" value="FMN_red"/>
    <property type="match status" value="1"/>
</dbReference>
<dbReference type="InterPro" id="IPR005025">
    <property type="entry name" value="FMN_Rdtase-like_dom"/>
</dbReference>
<keyword evidence="2" id="KW-0560">Oxidoreductase</keyword>
<dbReference type="RefSeq" id="WP_332288889.1">
    <property type="nucleotide sequence ID" value="NZ_JAZIBG010000020.1"/>
</dbReference>
<gene>
    <name evidence="2" type="ORF">V4F39_08510</name>
</gene>
<sequence>MLKVLVMAGSARQGALSGRLAAAGAAVLAAQGAQTTTLDLRALALPIYDGDLEAAHGVPAPAVRLRDAVAGHDALLLVTPEYNGFPTPLFVNAFDWLSRVPADAGGPQGLAATAGKVAAVLSSSPGALGGLRSLNYVRQYLQMAFGMWVVPQQLALGQAAAAFDERGGLKDPRQAQTLERVMQALLQAAPALRAP</sequence>
<evidence type="ECO:0000313" key="3">
    <source>
        <dbReference type="Proteomes" id="UP001336250"/>
    </source>
</evidence>
<protein>
    <submittedName>
        <fullName evidence="2">NAD(P)H-dependent oxidoreductase</fullName>
        <ecNumber evidence="2">1.-.-.-</ecNumber>
    </submittedName>
</protein>
<organism evidence="2 3">
    <name type="scientific">Aquincola agrisoli</name>
    <dbReference type="NCBI Taxonomy" id="3119538"/>
    <lineage>
        <taxon>Bacteria</taxon>
        <taxon>Pseudomonadati</taxon>
        <taxon>Pseudomonadota</taxon>
        <taxon>Betaproteobacteria</taxon>
        <taxon>Burkholderiales</taxon>
        <taxon>Sphaerotilaceae</taxon>
        <taxon>Aquincola</taxon>
    </lineage>
</organism>
<evidence type="ECO:0000313" key="2">
    <source>
        <dbReference type="EMBL" id="MEF7613949.1"/>
    </source>
</evidence>
<dbReference type="InterPro" id="IPR029039">
    <property type="entry name" value="Flavoprotein-like_sf"/>
</dbReference>
<accession>A0AAW9QE16</accession>
<dbReference type="EMBL" id="JAZIBG010000020">
    <property type="protein sequence ID" value="MEF7613949.1"/>
    <property type="molecule type" value="Genomic_DNA"/>
</dbReference>
<dbReference type="GO" id="GO:0005829">
    <property type="term" value="C:cytosol"/>
    <property type="evidence" value="ECO:0007669"/>
    <property type="project" value="TreeGrafter"/>
</dbReference>
<proteinExistence type="predicted"/>
<dbReference type="Gene3D" id="3.40.50.360">
    <property type="match status" value="1"/>
</dbReference>
<evidence type="ECO:0000259" key="1">
    <source>
        <dbReference type="Pfam" id="PF03358"/>
    </source>
</evidence>
<dbReference type="PANTHER" id="PTHR30543">
    <property type="entry name" value="CHROMATE REDUCTASE"/>
    <property type="match status" value="1"/>
</dbReference>
<dbReference type="EC" id="1.-.-.-" evidence="2"/>
<dbReference type="PANTHER" id="PTHR30543:SF21">
    <property type="entry name" value="NAD(P)H-DEPENDENT FMN REDUCTASE LOT6"/>
    <property type="match status" value="1"/>
</dbReference>
<keyword evidence="3" id="KW-1185">Reference proteome</keyword>
<dbReference type="GO" id="GO:0016491">
    <property type="term" value="F:oxidoreductase activity"/>
    <property type="evidence" value="ECO:0007669"/>
    <property type="project" value="UniProtKB-KW"/>
</dbReference>
<dbReference type="InterPro" id="IPR050712">
    <property type="entry name" value="NAD(P)H-dep_reductase"/>
</dbReference>
<dbReference type="SUPFAM" id="SSF52218">
    <property type="entry name" value="Flavoproteins"/>
    <property type="match status" value="1"/>
</dbReference>
<dbReference type="Proteomes" id="UP001336250">
    <property type="component" value="Unassembled WGS sequence"/>
</dbReference>
<dbReference type="AlphaFoldDB" id="A0AAW9QE16"/>
<name>A0AAW9QE16_9BURK</name>
<feature type="domain" description="NADPH-dependent FMN reductase-like" evidence="1">
    <location>
        <begin position="3"/>
        <end position="160"/>
    </location>
</feature>
<comment type="caution">
    <text evidence="2">The sequence shown here is derived from an EMBL/GenBank/DDBJ whole genome shotgun (WGS) entry which is preliminary data.</text>
</comment>
<reference evidence="2 3" key="1">
    <citation type="submission" date="2024-02" db="EMBL/GenBank/DDBJ databases">
        <title>Genome sequence of Aquincola sp. MAHUQ-54.</title>
        <authorList>
            <person name="Huq M.A."/>
        </authorList>
    </citation>
    <scope>NUCLEOTIDE SEQUENCE [LARGE SCALE GENOMIC DNA]</scope>
    <source>
        <strain evidence="2 3">MAHUQ-54</strain>
    </source>
</reference>